<reference evidence="1 2" key="1">
    <citation type="journal article" date="2011" name="Biochem. Biophys. Res. Commun.">
        <title>Increased number of Arginine-based salt bridges contributes to the thermotolerance of thermotolerant acetic acid bacteria, Acetobacter tropicalis SKU1100.</title>
        <authorList>
            <person name="Matsutani M."/>
            <person name="Hirakawa H."/>
            <person name="Nishikura M."/>
            <person name="Soemphol W."/>
            <person name="Ali I.A.I."/>
            <person name="Yakushi T."/>
            <person name="Matsushita K."/>
        </authorList>
    </citation>
    <scope>NUCLEOTIDE SEQUENCE [LARGE SCALE GENOMIC DNA]</scope>
    <source>
        <strain evidence="1 2">NBRC 101654</strain>
    </source>
</reference>
<dbReference type="EMBL" id="BABS01000328">
    <property type="protein sequence ID" value="GAA10497.1"/>
    <property type="molecule type" value="Genomic_DNA"/>
</dbReference>
<dbReference type="AlphaFoldDB" id="F7VJF2"/>
<gene>
    <name evidence="1" type="ORF">ATPR_3501</name>
</gene>
<name>F7VJF2_9PROT</name>
<sequence>MHKLEAAPATPSVQNSLILRTTQDPKRRIVVELVNKKKIAKKQ</sequence>
<dbReference type="Proteomes" id="UP000004319">
    <property type="component" value="Unassembled WGS sequence"/>
</dbReference>
<accession>F7VJF2</accession>
<organism evidence="1 2">
    <name type="scientific">Acetobacter tropicalis NBRC 101654</name>
    <dbReference type="NCBI Taxonomy" id="749388"/>
    <lineage>
        <taxon>Bacteria</taxon>
        <taxon>Pseudomonadati</taxon>
        <taxon>Pseudomonadota</taxon>
        <taxon>Alphaproteobacteria</taxon>
        <taxon>Acetobacterales</taxon>
        <taxon>Acetobacteraceae</taxon>
        <taxon>Acetobacter</taxon>
    </lineage>
</organism>
<protein>
    <submittedName>
        <fullName evidence="1">Uncharacterized protein</fullName>
    </submittedName>
</protein>
<evidence type="ECO:0000313" key="2">
    <source>
        <dbReference type="Proteomes" id="UP000004319"/>
    </source>
</evidence>
<proteinExistence type="predicted"/>
<comment type="caution">
    <text evidence="1">The sequence shown here is derived from an EMBL/GenBank/DDBJ whole genome shotgun (WGS) entry which is preliminary data.</text>
</comment>
<evidence type="ECO:0000313" key="1">
    <source>
        <dbReference type="EMBL" id="GAA10497.1"/>
    </source>
</evidence>